<dbReference type="EMBL" id="CAEZUC010000108">
    <property type="protein sequence ID" value="CAB4592993.1"/>
    <property type="molecule type" value="Genomic_DNA"/>
</dbReference>
<proteinExistence type="predicted"/>
<dbReference type="AlphaFoldDB" id="A0A6J6G1A5"/>
<name>A0A6J6G1A5_9ZZZZ</name>
<reference evidence="1" key="1">
    <citation type="submission" date="2020-05" db="EMBL/GenBank/DDBJ databases">
        <authorList>
            <person name="Chiriac C."/>
            <person name="Salcher M."/>
            <person name="Ghai R."/>
            <person name="Kavagutti S V."/>
        </authorList>
    </citation>
    <scope>NUCLEOTIDE SEQUENCE</scope>
</reference>
<accession>A0A6J6G1A5</accession>
<evidence type="ECO:0000313" key="1">
    <source>
        <dbReference type="EMBL" id="CAB4592993.1"/>
    </source>
</evidence>
<gene>
    <name evidence="1" type="ORF">UFOPK1776_00720</name>
</gene>
<sequence>MPLGQLPLLEMNRALLLLSTQALTIGTDGLFAIANPLATLTPITNPVVTLKILPLRITAPFA</sequence>
<protein>
    <submittedName>
        <fullName evidence="1">Unannotated protein</fullName>
    </submittedName>
</protein>
<organism evidence="1">
    <name type="scientific">freshwater metagenome</name>
    <dbReference type="NCBI Taxonomy" id="449393"/>
    <lineage>
        <taxon>unclassified sequences</taxon>
        <taxon>metagenomes</taxon>
        <taxon>ecological metagenomes</taxon>
    </lineage>
</organism>